<accession>A0A5C3KJN8</accession>
<feature type="compositionally biased region" description="Polar residues" evidence="1">
    <location>
        <begin position="293"/>
        <end position="315"/>
    </location>
</feature>
<evidence type="ECO:0000313" key="2">
    <source>
        <dbReference type="EMBL" id="TFK20093.1"/>
    </source>
</evidence>
<feature type="compositionally biased region" description="Polar residues" evidence="1">
    <location>
        <begin position="47"/>
        <end position="60"/>
    </location>
</feature>
<evidence type="ECO:0000313" key="3">
    <source>
        <dbReference type="Proteomes" id="UP000307440"/>
    </source>
</evidence>
<name>A0A5C3KJN8_COPMA</name>
<feature type="compositionally biased region" description="Basic residues" evidence="1">
    <location>
        <begin position="9"/>
        <end position="21"/>
    </location>
</feature>
<proteinExistence type="predicted"/>
<keyword evidence="3" id="KW-1185">Reference proteome</keyword>
<dbReference type="AlphaFoldDB" id="A0A5C3KJN8"/>
<dbReference type="EMBL" id="ML210312">
    <property type="protein sequence ID" value="TFK20093.1"/>
    <property type="molecule type" value="Genomic_DNA"/>
</dbReference>
<feature type="compositionally biased region" description="Polar residues" evidence="1">
    <location>
        <begin position="22"/>
        <end position="39"/>
    </location>
</feature>
<gene>
    <name evidence="2" type="ORF">FA15DRAFT_143164</name>
</gene>
<sequence length="529" mass="58162">MAQVERISHLPKPHLSKKSKNPKPNTETQPKSSLTTKTPHTPIFYGPTSSEAGPSNSGQKNGHPGASDLSSVTRKRLDELSRMHVALAQGIPEIPSSICGSPRPPPSSSPEPSASSVRRGKQRMREDVMAPALSPHPREMEETEQEKAKEESEMSPGVLDDVLAGIESSLARNPRIRRLRNKIYAALEDCNFDTSNGKWSVLSALVRTGVIAGGTRWVGARADGVAPSVPALLGLEDSKEATKGSPLGWCNAETEEEWFKWEKRFDEEMTFRKRVEQWKQGIVAGVPEEDEQQPNVSQHPDDPQSSFSRPNQSDSYEALYGAPNHKPLQRKDSSGIFRPPSKSPKKNLATILSNTRKAKPRTIVSNAHAMLRTAGPDKVHKLATSFADAHARTNAASSKRNPLLDDPLKDTSTPLGFAMGKRGAASRVSAKRAKPTMQDKERHQLSQSRSQSQFQGQEKDHPHSQQQHSDTFELYGTHDGGRDEREITTQERRALANDISFPSRKITDLSADSVSTPFLLEMSGKGCDC</sequence>
<dbReference type="OrthoDB" id="3218262at2759"/>
<feature type="region of interest" description="Disordered" evidence="1">
    <location>
        <begin position="287"/>
        <end position="347"/>
    </location>
</feature>
<dbReference type="STRING" id="230819.A0A5C3KJN8"/>
<evidence type="ECO:0000256" key="1">
    <source>
        <dbReference type="SAM" id="MobiDB-lite"/>
    </source>
</evidence>
<reference evidence="2 3" key="1">
    <citation type="journal article" date="2019" name="Nat. Ecol. Evol.">
        <title>Megaphylogeny resolves global patterns of mushroom evolution.</title>
        <authorList>
            <person name="Varga T."/>
            <person name="Krizsan K."/>
            <person name="Foldi C."/>
            <person name="Dima B."/>
            <person name="Sanchez-Garcia M."/>
            <person name="Sanchez-Ramirez S."/>
            <person name="Szollosi G.J."/>
            <person name="Szarkandi J.G."/>
            <person name="Papp V."/>
            <person name="Albert L."/>
            <person name="Andreopoulos W."/>
            <person name="Angelini C."/>
            <person name="Antonin V."/>
            <person name="Barry K.W."/>
            <person name="Bougher N.L."/>
            <person name="Buchanan P."/>
            <person name="Buyck B."/>
            <person name="Bense V."/>
            <person name="Catcheside P."/>
            <person name="Chovatia M."/>
            <person name="Cooper J."/>
            <person name="Damon W."/>
            <person name="Desjardin D."/>
            <person name="Finy P."/>
            <person name="Geml J."/>
            <person name="Haridas S."/>
            <person name="Hughes K."/>
            <person name="Justo A."/>
            <person name="Karasinski D."/>
            <person name="Kautmanova I."/>
            <person name="Kiss B."/>
            <person name="Kocsube S."/>
            <person name="Kotiranta H."/>
            <person name="LaButti K.M."/>
            <person name="Lechner B.E."/>
            <person name="Liimatainen K."/>
            <person name="Lipzen A."/>
            <person name="Lukacs Z."/>
            <person name="Mihaltcheva S."/>
            <person name="Morgado L.N."/>
            <person name="Niskanen T."/>
            <person name="Noordeloos M.E."/>
            <person name="Ohm R.A."/>
            <person name="Ortiz-Santana B."/>
            <person name="Ovrebo C."/>
            <person name="Racz N."/>
            <person name="Riley R."/>
            <person name="Savchenko A."/>
            <person name="Shiryaev A."/>
            <person name="Soop K."/>
            <person name="Spirin V."/>
            <person name="Szebenyi C."/>
            <person name="Tomsovsky M."/>
            <person name="Tulloss R.E."/>
            <person name="Uehling J."/>
            <person name="Grigoriev I.V."/>
            <person name="Vagvolgyi C."/>
            <person name="Papp T."/>
            <person name="Martin F.M."/>
            <person name="Miettinen O."/>
            <person name="Hibbett D.S."/>
            <person name="Nagy L.G."/>
        </authorList>
    </citation>
    <scope>NUCLEOTIDE SEQUENCE [LARGE SCALE GENOMIC DNA]</scope>
    <source>
        <strain evidence="2 3">CBS 121175</strain>
    </source>
</reference>
<feature type="region of interest" description="Disordered" evidence="1">
    <location>
        <begin position="391"/>
        <end position="482"/>
    </location>
</feature>
<feature type="region of interest" description="Disordered" evidence="1">
    <location>
        <begin position="1"/>
        <end position="155"/>
    </location>
</feature>
<organism evidence="2 3">
    <name type="scientific">Coprinopsis marcescibilis</name>
    <name type="common">Agaric fungus</name>
    <name type="synonym">Psathyrella marcescibilis</name>
    <dbReference type="NCBI Taxonomy" id="230819"/>
    <lineage>
        <taxon>Eukaryota</taxon>
        <taxon>Fungi</taxon>
        <taxon>Dikarya</taxon>
        <taxon>Basidiomycota</taxon>
        <taxon>Agaricomycotina</taxon>
        <taxon>Agaricomycetes</taxon>
        <taxon>Agaricomycetidae</taxon>
        <taxon>Agaricales</taxon>
        <taxon>Agaricineae</taxon>
        <taxon>Psathyrellaceae</taxon>
        <taxon>Coprinopsis</taxon>
    </lineage>
</organism>
<feature type="compositionally biased region" description="Low complexity" evidence="1">
    <location>
        <begin position="445"/>
        <end position="456"/>
    </location>
</feature>
<dbReference type="Proteomes" id="UP000307440">
    <property type="component" value="Unassembled WGS sequence"/>
</dbReference>
<feature type="compositionally biased region" description="Basic and acidic residues" evidence="1">
    <location>
        <begin position="136"/>
        <end position="152"/>
    </location>
</feature>
<protein>
    <submittedName>
        <fullName evidence="2">Uncharacterized protein</fullName>
    </submittedName>
</protein>